<dbReference type="EMBL" id="MLYV02000185">
    <property type="protein sequence ID" value="PSS32215.1"/>
    <property type="molecule type" value="Genomic_DNA"/>
</dbReference>
<proteinExistence type="predicted"/>
<organism evidence="1 2">
    <name type="scientific">Hermanssonia centrifuga</name>
    <dbReference type="NCBI Taxonomy" id="98765"/>
    <lineage>
        <taxon>Eukaryota</taxon>
        <taxon>Fungi</taxon>
        <taxon>Dikarya</taxon>
        <taxon>Basidiomycota</taxon>
        <taxon>Agaricomycotina</taxon>
        <taxon>Agaricomycetes</taxon>
        <taxon>Polyporales</taxon>
        <taxon>Meruliaceae</taxon>
        <taxon>Hermanssonia</taxon>
    </lineage>
</organism>
<accession>A0A2R6RQB3</accession>
<name>A0A2R6RQB3_9APHY</name>
<dbReference type="SUPFAM" id="SSF56112">
    <property type="entry name" value="Protein kinase-like (PK-like)"/>
    <property type="match status" value="1"/>
</dbReference>
<protein>
    <submittedName>
        <fullName evidence="1">Uncharacterized protein</fullName>
    </submittedName>
</protein>
<dbReference type="Proteomes" id="UP000186601">
    <property type="component" value="Unassembled WGS sequence"/>
</dbReference>
<comment type="caution">
    <text evidence="1">The sequence shown here is derived from an EMBL/GenBank/DDBJ whole genome shotgun (WGS) entry which is preliminary data.</text>
</comment>
<evidence type="ECO:0000313" key="1">
    <source>
        <dbReference type="EMBL" id="PSS32215.1"/>
    </source>
</evidence>
<evidence type="ECO:0000313" key="2">
    <source>
        <dbReference type="Proteomes" id="UP000186601"/>
    </source>
</evidence>
<sequence length="134" mass="15279">MVFKDGYIAISPGNILGDSTGCAKLGDLEYAERVDDENSLEFLVGTRKFMTVEVDPQTYRLRLFLLPLPATFRRHQKRIFDYVLNSAQMSNSGPKVPFRYKHDSLSLYGDWPLQSGQIGKTIPGLDNPTTRFWM</sequence>
<keyword evidence="2" id="KW-1185">Reference proteome</keyword>
<reference evidence="1 2" key="1">
    <citation type="submission" date="2018-02" db="EMBL/GenBank/DDBJ databases">
        <title>Genome sequence of the basidiomycete white-rot fungus Phlebia centrifuga.</title>
        <authorList>
            <person name="Granchi Z."/>
            <person name="Peng M."/>
            <person name="de Vries R.P."/>
            <person name="Hilden K."/>
            <person name="Makela M.R."/>
            <person name="Grigoriev I."/>
            <person name="Riley R."/>
        </authorList>
    </citation>
    <scope>NUCLEOTIDE SEQUENCE [LARGE SCALE GENOMIC DNA]</scope>
    <source>
        <strain evidence="1 2">FBCC195</strain>
    </source>
</reference>
<gene>
    <name evidence="1" type="ORF">PHLCEN_2v2026</name>
</gene>
<dbReference type="AlphaFoldDB" id="A0A2R6RQB3"/>
<dbReference type="InterPro" id="IPR011009">
    <property type="entry name" value="Kinase-like_dom_sf"/>
</dbReference>